<dbReference type="PANTHER" id="PTHR45726">
    <property type="entry name" value="LEUKOTRIENE A-4 HYDROLASE"/>
    <property type="match status" value="1"/>
</dbReference>
<dbReference type="InterPro" id="IPR036034">
    <property type="entry name" value="PDZ_sf"/>
</dbReference>
<dbReference type="SUPFAM" id="SSF50156">
    <property type="entry name" value="PDZ domain-like"/>
    <property type="match status" value="1"/>
</dbReference>
<name>A0A9X4RKG7_9BACT</name>
<protein>
    <submittedName>
        <fullName evidence="4">ChaN family lipoprotein</fullName>
    </submittedName>
</protein>
<dbReference type="Gene3D" id="3.40.50.11550">
    <property type="match status" value="1"/>
</dbReference>
<dbReference type="GO" id="GO:0008237">
    <property type="term" value="F:metallopeptidase activity"/>
    <property type="evidence" value="ECO:0007669"/>
    <property type="project" value="InterPro"/>
</dbReference>
<organism evidence="4 5">
    <name type="scientific">Thiovibrio frasassiensis</name>
    <dbReference type="NCBI Taxonomy" id="2984131"/>
    <lineage>
        <taxon>Bacteria</taxon>
        <taxon>Pseudomonadati</taxon>
        <taxon>Thermodesulfobacteriota</taxon>
        <taxon>Desulfobulbia</taxon>
        <taxon>Desulfobulbales</taxon>
        <taxon>Thiovibrionaceae</taxon>
        <taxon>Thiovibrio</taxon>
    </lineage>
</organism>
<dbReference type="InterPro" id="IPR034015">
    <property type="entry name" value="M1_LTA4H"/>
</dbReference>
<dbReference type="Pfam" id="PF04187">
    <property type="entry name" value="Cofac_haem_bdg"/>
    <property type="match status" value="1"/>
</dbReference>
<dbReference type="SMART" id="SM00228">
    <property type="entry name" value="PDZ"/>
    <property type="match status" value="1"/>
</dbReference>
<dbReference type="SUPFAM" id="SSF63737">
    <property type="entry name" value="Leukotriene A4 hydrolase N-terminal domain"/>
    <property type="match status" value="1"/>
</dbReference>
<dbReference type="InterPro" id="IPR042097">
    <property type="entry name" value="Aminopeptidase_N-like_N_sf"/>
</dbReference>
<dbReference type="InterPro" id="IPR014782">
    <property type="entry name" value="Peptidase_M1_dom"/>
</dbReference>
<dbReference type="Pfam" id="PF01433">
    <property type="entry name" value="Peptidase_M1"/>
    <property type="match status" value="1"/>
</dbReference>
<dbReference type="CDD" id="cd14727">
    <property type="entry name" value="ChanN-like"/>
    <property type="match status" value="1"/>
</dbReference>
<dbReference type="InterPro" id="IPR007314">
    <property type="entry name" value="Cofac_haem-bd_dom"/>
</dbReference>
<keyword evidence="5" id="KW-1185">Reference proteome</keyword>
<dbReference type="RefSeq" id="WP_307631605.1">
    <property type="nucleotide sequence ID" value="NZ_JAPHEH010000001.1"/>
</dbReference>
<dbReference type="Gene3D" id="2.30.42.10">
    <property type="match status" value="1"/>
</dbReference>
<reference evidence="4" key="1">
    <citation type="journal article" date="2022" name="bioRxiv">
        <title>Thiovibrio frasassiensisgen. nov., sp. nov., an autotrophic, elemental sulfur disproportionating bacterium isolated from sulfidic karst sediment, and proposal of Thiovibrionaceae fam. nov.</title>
        <authorList>
            <person name="Aronson H."/>
            <person name="Thomas C."/>
            <person name="Bhattacharyya M."/>
            <person name="Eckstein S."/>
            <person name="Jensen S."/>
            <person name="Barco R."/>
            <person name="Macalady J."/>
            <person name="Amend J."/>
        </authorList>
    </citation>
    <scope>NUCLEOTIDE SEQUENCE</scope>
    <source>
        <strain evidence="4">RS19-109</strain>
    </source>
</reference>
<dbReference type="InterPro" id="IPR027268">
    <property type="entry name" value="Peptidase_M4/M1_CTD_sf"/>
</dbReference>
<keyword evidence="4" id="KW-0449">Lipoprotein</keyword>
<comment type="cofactor">
    <cofactor evidence="2">
        <name>Zn(2+)</name>
        <dbReference type="ChEBI" id="CHEBI:29105"/>
    </cofactor>
    <text evidence="2">Binds 1 zinc ion per subunit.</text>
</comment>
<dbReference type="SUPFAM" id="SSF159501">
    <property type="entry name" value="EreA/ChaN-like"/>
    <property type="match status" value="1"/>
</dbReference>
<keyword evidence="2" id="KW-0862">Zinc</keyword>
<evidence type="ECO:0000313" key="5">
    <source>
        <dbReference type="Proteomes" id="UP001154240"/>
    </source>
</evidence>
<feature type="active site" description="Proton acceptor" evidence="1">
    <location>
        <position position="290"/>
    </location>
</feature>
<dbReference type="PANTHER" id="PTHR45726:SF3">
    <property type="entry name" value="LEUKOTRIENE A-4 HYDROLASE"/>
    <property type="match status" value="1"/>
</dbReference>
<gene>
    <name evidence="4" type="ORF">OLX77_00440</name>
</gene>
<evidence type="ECO:0000256" key="1">
    <source>
        <dbReference type="PIRSR" id="PIRSR634015-1"/>
    </source>
</evidence>
<keyword evidence="2" id="KW-0479">Metal-binding</keyword>
<dbReference type="AlphaFoldDB" id="A0A9X4RKG7"/>
<feature type="binding site" evidence="2">
    <location>
        <position position="289"/>
    </location>
    <ligand>
        <name>Zn(2+)</name>
        <dbReference type="ChEBI" id="CHEBI:29105"/>
        <note>catalytic</note>
    </ligand>
</feature>
<reference evidence="4" key="2">
    <citation type="submission" date="2022-10" db="EMBL/GenBank/DDBJ databases">
        <authorList>
            <person name="Aronson H.S."/>
        </authorList>
    </citation>
    <scope>NUCLEOTIDE SEQUENCE</scope>
    <source>
        <strain evidence="4">RS19-109</strain>
    </source>
</reference>
<accession>A0A9X4RKG7</accession>
<feature type="domain" description="PDZ" evidence="3">
    <location>
        <begin position="937"/>
        <end position="1007"/>
    </location>
</feature>
<comment type="caution">
    <text evidence="4">The sequence shown here is derived from an EMBL/GenBank/DDBJ whole genome shotgun (WGS) entry which is preliminary data.</text>
</comment>
<dbReference type="Pfam" id="PF13180">
    <property type="entry name" value="PDZ_2"/>
    <property type="match status" value="1"/>
</dbReference>
<dbReference type="InterPro" id="IPR001478">
    <property type="entry name" value="PDZ"/>
</dbReference>
<dbReference type="Proteomes" id="UP001154240">
    <property type="component" value="Unassembled WGS sequence"/>
</dbReference>
<dbReference type="EMBL" id="JAPHEH010000001">
    <property type="protein sequence ID" value="MDG4474624.1"/>
    <property type="molecule type" value="Genomic_DNA"/>
</dbReference>
<evidence type="ECO:0000259" key="3">
    <source>
        <dbReference type="SMART" id="SM00228"/>
    </source>
</evidence>
<feature type="binding site" evidence="2">
    <location>
        <position position="293"/>
    </location>
    <ligand>
        <name>Zn(2+)</name>
        <dbReference type="ChEBI" id="CHEBI:29105"/>
        <note>catalytic</note>
    </ligand>
</feature>
<dbReference type="SUPFAM" id="SSF55486">
    <property type="entry name" value="Metalloproteases ('zincins'), catalytic domain"/>
    <property type="match status" value="1"/>
</dbReference>
<proteinExistence type="predicted"/>
<dbReference type="Gene3D" id="1.10.390.10">
    <property type="entry name" value="Neutral Protease Domain 2"/>
    <property type="match status" value="1"/>
</dbReference>
<dbReference type="GO" id="GO:0008270">
    <property type="term" value="F:zinc ion binding"/>
    <property type="evidence" value="ECO:0007669"/>
    <property type="project" value="InterPro"/>
</dbReference>
<evidence type="ECO:0000256" key="2">
    <source>
        <dbReference type="PIRSR" id="PIRSR634015-3"/>
    </source>
</evidence>
<evidence type="ECO:0000313" key="4">
    <source>
        <dbReference type="EMBL" id="MDG4474624.1"/>
    </source>
</evidence>
<feature type="binding site" evidence="2">
    <location>
        <position position="311"/>
    </location>
    <ligand>
        <name>Zn(2+)</name>
        <dbReference type="ChEBI" id="CHEBI:29105"/>
        <note>catalytic</note>
    </ligand>
</feature>
<feature type="active site" description="Proton donor" evidence="1">
    <location>
        <position position="374"/>
    </location>
</feature>
<sequence>MLKQPWLPSNSSATRKIWNRLKQARFLLCLFLLNFLLILSVAQAAFGAPLPSQELEIAFDLTGRRLTGKSTITIPAHTTATISLSGLEITALQLNTTPLQPTEQLTFLPTAHDQQVTIHYGKTVTDPRMDGLIDSNGIALTGIWHPQLDTDCLFALTATIPKAFAAISEAEEITSTVSKNIRTVSFRFGHPLSTLNFVAGPYVVEQESIGPGQTLYSYFFKEDRQLAAEYRKKTLGYLKRYQELIGPYPYKRFSIVENRLPTGYAMPTFTLLGQAVIRLPFITETSLGHEVLHSWFGNSVGVDPSQGNWCEGLTTYLADQAFAADRHAEGAFRKQQLINYQSYVPPDNTLTLNDFSGGGSHLLAGNKAARAVGYDKASMFFHMLLREIGDAPFYAGLRDFHARFKNQQASWQDLAASFSKSSHQNLEPFFSQWLTRADLPRLEIAVDSLTEKEGQMELGLTVKQLQEKPYRLRLPLDIVTAQGKQRREVTLSGSDTKLTVSLADYPSQIIGDPEYDLMRALAPEEQHPTWSRFLGAREKLAIIAKNEDQRTYAPLFELLAEFGCPIKGADVVTDKDLAGKSVLFLGADSRLARSLFARPSQPATGFTLEAQENPLSPGQVAVVVSSASTAETAAATPKLPHYGKYTTLHFNLGRIERKTIAESDQGLQVPIDPPPMGIAVPQALSFTAIMEQLGEKRLVYVGESHTRYADHLLQLRVIRALFAQNPKLAIGMEMFSREAQPVLDRYLAGELNEREFLKQSGYFSKWGYDYRLYREIINFARRHKLPIVALNQEKGIVSKVFKEGAASLSEEELAKIPTDRDLTIPGYRERIAEAFAMHSKNDNGPEQFNGFFQAQALWDETMAESVSAFLTAHPKHRMVVLAGQGHTDKSTAIPPRVARRIPSIRQAVIVNSEAEELDQAEADYLIFSKPMELPPAAVLGVMLAETSEGPLVQGLSEKSKAGAAGIMEKDVILALDDEPVTTVDDLKIILLSKEIGKQVMVKIKRKSGFLFKPESILSIPVGL</sequence>